<feature type="region of interest" description="Disordered" evidence="1">
    <location>
        <begin position="1"/>
        <end position="29"/>
    </location>
</feature>
<name>W0FX26_9ACTN</name>
<geneLocation type="plasmid" evidence="2">
    <name>pZL1</name>
</geneLocation>
<reference evidence="2" key="1">
    <citation type="submission" date="2013-08" db="EMBL/GenBank/DDBJ databases">
        <title>Two distinct conjugal transfer systems on Streptomyces plasmid pZL1.</title>
        <authorList>
            <person name="Zhao L."/>
            <person name="Zhong L."/>
            <person name="Qin Z."/>
        </authorList>
    </citation>
    <scope>NUCLEOTIDE SEQUENCE</scope>
    <source>
        <strain evidence="2">14R-10</strain>
        <plasmid evidence="2">pZL1</plasmid>
    </source>
</reference>
<sequence>MRTTRTHEPRGGRLLGGVAAAPGALSPETTKRGTLMMTDRPAPAQALALTGALLATWDALHPLFDQWFQDGRDAVNKGACGHHLVYRDGTPVGGEAEGDDRRGEPTMTATRLGWISAVRHVASYSAGQLTGTVLLIRVLGYRVPASALVTGAGINALTHLVIDKRQPLLWLATRAGKGGYVEHCTVVRRLDGDGAARAEESGPGTALFELDQALHRAIGAFAAVTTTWLAIRSTKKGRSQ</sequence>
<feature type="compositionally biased region" description="Basic and acidic residues" evidence="1">
    <location>
        <begin position="1"/>
        <end position="11"/>
    </location>
</feature>
<evidence type="ECO:0000313" key="2">
    <source>
        <dbReference type="EMBL" id="AHF46196.1"/>
    </source>
</evidence>
<evidence type="ECO:0000256" key="1">
    <source>
        <dbReference type="SAM" id="MobiDB-lite"/>
    </source>
</evidence>
<dbReference type="AlphaFoldDB" id="W0FX26"/>
<keyword evidence="2" id="KW-0614">Plasmid</keyword>
<dbReference type="EMBL" id="KF501372">
    <property type="protein sequence ID" value="AHF46196.1"/>
    <property type="molecule type" value="Genomic_DNA"/>
</dbReference>
<accession>W0FX26</accession>
<feature type="compositionally biased region" description="Low complexity" evidence="1">
    <location>
        <begin position="16"/>
        <end position="25"/>
    </location>
</feature>
<protein>
    <submittedName>
        <fullName evidence="2">Uncharacterized protein</fullName>
    </submittedName>
</protein>
<organism evidence="2">
    <name type="scientific">Streptomyces sp. 14R-10</name>
    <dbReference type="NCBI Taxonomy" id="1442159"/>
    <lineage>
        <taxon>Bacteria</taxon>
        <taxon>Bacillati</taxon>
        <taxon>Actinomycetota</taxon>
        <taxon>Actinomycetes</taxon>
        <taxon>Kitasatosporales</taxon>
        <taxon>Streptomycetaceae</taxon>
        <taxon>Streptomyces</taxon>
    </lineage>
</organism>
<proteinExistence type="predicted"/>
<gene>
    <name evidence="2" type="ORF">pZL1.31c</name>
</gene>